<name>A0A663A5Z3_HALS9</name>
<evidence type="ECO:0000313" key="2">
    <source>
        <dbReference type="Proteomes" id="UP000323075"/>
    </source>
</evidence>
<dbReference type="AlphaFoldDB" id="A0A663A5Z3"/>
<comment type="caution">
    <text evidence="1">The sequence shown here is derived from an EMBL/GenBank/DDBJ whole genome shotgun (WGS) entry which is preliminary data.</text>
</comment>
<accession>A0A663A5Z3</accession>
<dbReference type="Proteomes" id="UP000323075">
    <property type="component" value="Unassembled WGS sequence"/>
</dbReference>
<evidence type="ECO:0000313" key="1">
    <source>
        <dbReference type="EMBL" id="TYO71626.1"/>
    </source>
</evidence>
<proteinExistence type="predicted"/>
<gene>
    <name evidence="1" type="ORF">APQ99_02427</name>
</gene>
<organism evidence="1 2">
    <name type="scientific">Halobacterium salinarum (strain ATCC 33171 / DSM 3754 / JCM 8978 / NBRC 102687 / NCIMB 764 / 91-R6)</name>
    <dbReference type="NCBI Taxonomy" id="2597657"/>
    <lineage>
        <taxon>Archaea</taxon>
        <taxon>Methanobacteriati</taxon>
        <taxon>Methanobacteriota</taxon>
        <taxon>Stenosarchaea group</taxon>
        <taxon>Halobacteria</taxon>
        <taxon>Halobacteriales</taxon>
        <taxon>Halobacteriaceae</taxon>
        <taxon>Halobacterium</taxon>
    </lineage>
</organism>
<dbReference type="EMBL" id="VRYN01000023">
    <property type="protein sequence ID" value="TYO71626.1"/>
    <property type="molecule type" value="Genomic_DNA"/>
</dbReference>
<sequence>MLSGDTERTWREYFAHTPLVQSENQSREWGEVHGKRGFSWQKMRKNHGKTA</sequence>
<reference evidence="1 2" key="1">
    <citation type="submission" date="2019-07" db="EMBL/GenBank/DDBJ databases">
        <title>Genomic Encyclopedia of Archaeal and Bacterial Type Strains, Phase II (KMG-II): from individual species to whole genera.</title>
        <authorList>
            <person name="Goeker M."/>
        </authorList>
    </citation>
    <scope>NUCLEOTIDE SEQUENCE [LARGE SCALE GENOMIC DNA]</scope>
    <source>
        <strain evidence="1 2">DSM 3754</strain>
    </source>
</reference>
<protein>
    <submittedName>
        <fullName evidence="1">Uncharacterized protein</fullName>
    </submittedName>
</protein>